<dbReference type="EMBL" id="MLCN01000037">
    <property type="protein sequence ID" value="ONG38140.1"/>
    <property type="molecule type" value="Genomic_DNA"/>
</dbReference>
<dbReference type="AlphaFoldDB" id="A0A1S8CRR8"/>
<reference evidence="1 2" key="1">
    <citation type="submission" date="2016-10" db="EMBL/GenBank/DDBJ databases">
        <title>Draft Genome sequence of Alkanindiges sp. strain H1.</title>
        <authorList>
            <person name="Subhash Y."/>
            <person name="Lee S."/>
        </authorList>
    </citation>
    <scope>NUCLEOTIDE SEQUENCE [LARGE SCALE GENOMIC DNA]</scope>
    <source>
        <strain evidence="1 2">H1</strain>
    </source>
</reference>
<dbReference type="Proteomes" id="UP000192132">
    <property type="component" value="Unassembled WGS sequence"/>
</dbReference>
<proteinExistence type="predicted"/>
<name>A0A1S8CRR8_9GAMM</name>
<protein>
    <submittedName>
        <fullName evidence="1">Uncharacterized protein</fullName>
    </submittedName>
</protein>
<comment type="caution">
    <text evidence="1">The sequence shown here is derived from an EMBL/GenBank/DDBJ whole genome shotgun (WGS) entry which is preliminary data.</text>
</comment>
<keyword evidence="2" id="KW-1185">Reference proteome</keyword>
<dbReference type="OrthoDB" id="6717464at2"/>
<evidence type="ECO:0000313" key="1">
    <source>
        <dbReference type="EMBL" id="ONG38140.1"/>
    </source>
</evidence>
<gene>
    <name evidence="1" type="ORF">BKE30_13175</name>
</gene>
<accession>A0A1S8CRR8</accession>
<organism evidence="1 2">
    <name type="scientific">Alkanindiges hydrocarboniclasticus</name>
    <dbReference type="NCBI Taxonomy" id="1907941"/>
    <lineage>
        <taxon>Bacteria</taxon>
        <taxon>Pseudomonadati</taxon>
        <taxon>Pseudomonadota</taxon>
        <taxon>Gammaproteobacteria</taxon>
        <taxon>Moraxellales</taxon>
        <taxon>Moraxellaceae</taxon>
        <taxon>Alkanindiges</taxon>
    </lineage>
</organism>
<dbReference type="STRING" id="1907941.BKE30_13175"/>
<dbReference type="RefSeq" id="WP_076879059.1">
    <property type="nucleotide sequence ID" value="NZ_MLCN01000037.1"/>
</dbReference>
<sequence>MLAVLEADDFCVKENNRITKNDWRYQHIERLVKQGKWQPEKLREKDIQFHQVSGTEYRVTATVYSDIVQMSIEEKWRLETGQWRVTFLGMVAL</sequence>
<evidence type="ECO:0000313" key="2">
    <source>
        <dbReference type="Proteomes" id="UP000192132"/>
    </source>
</evidence>